<dbReference type="Pfam" id="PF01610">
    <property type="entry name" value="DDE_Tnp_ISL3"/>
    <property type="match status" value="1"/>
</dbReference>
<dbReference type="InterPro" id="IPR032877">
    <property type="entry name" value="Transposase_HTH"/>
</dbReference>
<gene>
    <name evidence="3" type="ORF">LCGC14_2401150</name>
</gene>
<sequence length="405" mass="47321">MSGHSIAPYFPWCRVKPTYQNVIPESRSALVRLEPDQRFRPLCHDCGEPARTIHSETRKFVRDLRFGGYSMMLQVEYRKIWCDHCDGVRVEHLEFVDAHQRVTHRLAAYAVQLCRAGLSVAAVADHLDLDPKTVKAFDKTALQAEFGKTSYAGLRRLAIDEIAVKKGHNYMTVVLDYDTGRVVWMGEGRQTATLDEFFRQMPPTVRNAIRAVAIDMWEPYIQCVRRWCKKADIVFDLFHVVKAFNKVIDDIRNEEFRKANTTERKTLKGSKYLFLKNWGNLRRDQRVRLEEILAMNRRLNTVYWLKDLLAHIWEYRRVGWARATLEQWSAVAREDGHLSLVRFAKTLGRYEYGILNHCRHSMHTSRLEGVNNKIKVIKRIAYGFHDLDYFALKVKQAFPGRVSSN</sequence>
<dbReference type="NCBIfam" id="NF033550">
    <property type="entry name" value="transpos_ISL3"/>
    <property type="match status" value="1"/>
</dbReference>
<organism evidence="3">
    <name type="scientific">marine sediment metagenome</name>
    <dbReference type="NCBI Taxonomy" id="412755"/>
    <lineage>
        <taxon>unclassified sequences</taxon>
        <taxon>metagenomes</taxon>
        <taxon>ecological metagenomes</taxon>
    </lineage>
</organism>
<evidence type="ECO:0000259" key="1">
    <source>
        <dbReference type="Pfam" id="PF01610"/>
    </source>
</evidence>
<name>A0A0F9E7Q1_9ZZZZ</name>
<proteinExistence type="predicted"/>
<evidence type="ECO:0008006" key="4">
    <source>
        <dbReference type="Google" id="ProtNLM"/>
    </source>
</evidence>
<dbReference type="InterPro" id="IPR002560">
    <property type="entry name" value="Transposase_DDE"/>
</dbReference>
<dbReference type="PANTHER" id="PTHR33498">
    <property type="entry name" value="TRANSPOSASE FOR INSERTION SEQUENCE ELEMENT IS1557"/>
    <property type="match status" value="1"/>
</dbReference>
<feature type="domain" description="Transposase IS204/IS1001/IS1096/IS1165 DDE" evidence="1">
    <location>
        <begin position="157"/>
        <end position="393"/>
    </location>
</feature>
<feature type="domain" description="Transposase IS204/IS1001/IS1096/IS1165 helix-turn-helix" evidence="2">
    <location>
        <begin position="91"/>
        <end position="136"/>
    </location>
</feature>
<comment type="caution">
    <text evidence="3">The sequence shown here is derived from an EMBL/GenBank/DDBJ whole genome shotgun (WGS) entry which is preliminary data.</text>
</comment>
<dbReference type="PANTHER" id="PTHR33498:SF1">
    <property type="entry name" value="TRANSPOSASE FOR INSERTION SEQUENCE ELEMENT IS1557"/>
    <property type="match status" value="1"/>
</dbReference>
<protein>
    <recommendedName>
        <fullName evidence="4">Transposase IS204/IS1001/IS1096/IS1165 DDE domain-containing protein</fullName>
    </recommendedName>
</protein>
<dbReference type="EMBL" id="LAZR01036059">
    <property type="protein sequence ID" value="KKL25851.1"/>
    <property type="molecule type" value="Genomic_DNA"/>
</dbReference>
<evidence type="ECO:0000259" key="2">
    <source>
        <dbReference type="Pfam" id="PF13542"/>
    </source>
</evidence>
<evidence type="ECO:0000313" key="3">
    <source>
        <dbReference type="EMBL" id="KKL25851.1"/>
    </source>
</evidence>
<dbReference type="Pfam" id="PF13542">
    <property type="entry name" value="HTH_Tnp_ISL3"/>
    <property type="match status" value="1"/>
</dbReference>
<dbReference type="AlphaFoldDB" id="A0A0F9E7Q1"/>
<accession>A0A0F9E7Q1</accession>
<dbReference type="InterPro" id="IPR047951">
    <property type="entry name" value="Transpos_ISL3"/>
</dbReference>
<reference evidence="3" key="1">
    <citation type="journal article" date="2015" name="Nature">
        <title>Complex archaea that bridge the gap between prokaryotes and eukaryotes.</title>
        <authorList>
            <person name="Spang A."/>
            <person name="Saw J.H."/>
            <person name="Jorgensen S.L."/>
            <person name="Zaremba-Niedzwiedzka K."/>
            <person name="Martijn J."/>
            <person name="Lind A.E."/>
            <person name="van Eijk R."/>
            <person name="Schleper C."/>
            <person name="Guy L."/>
            <person name="Ettema T.J."/>
        </authorList>
    </citation>
    <scope>NUCLEOTIDE SEQUENCE</scope>
</reference>